<feature type="transmembrane region" description="Helical" evidence="17">
    <location>
        <begin position="973"/>
        <end position="995"/>
    </location>
</feature>
<evidence type="ECO:0000256" key="10">
    <source>
        <dbReference type="ARBA" id="ARBA00022840"/>
    </source>
</evidence>
<dbReference type="InterPro" id="IPR036412">
    <property type="entry name" value="HAD-like_sf"/>
</dbReference>
<dbReference type="NCBIfam" id="TIGR00003">
    <property type="entry name" value="copper ion binding protein"/>
    <property type="match status" value="7"/>
</dbReference>
<dbReference type="InterPro" id="IPR044492">
    <property type="entry name" value="P_typ_ATPase_HD_dom"/>
</dbReference>
<dbReference type="InterPro" id="IPR036163">
    <property type="entry name" value="HMA_dom_sf"/>
</dbReference>
<keyword evidence="15" id="KW-0406">Ion transport</keyword>
<keyword evidence="16 17" id="KW-0472">Membrane</keyword>
<dbReference type="Gene3D" id="3.40.1110.10">
    <property type="entry name" value="Calcium-transporting ATPase, cytoplasmic domain N"/>
    <property type="match status" value="1"/>
</dbReference>
<feature type="transmembrane region" description="Helical" evidence="17">
    <location>
        <begin position="802"/>
        <end position="820"/>
    </location>
</feature>
<dbReference type="CDD" id="cd00371">
    <property type="entry name" value="HMA"/>
    <property type="match status" value="8"/>
</dbReference>
<evidence type="ECO:0000256" key="18">
    <source>
        <dbReference type="SAM" id="MobiDB-lite"/>
    </source>
</evidence>
<evidence type="ECO:0000256" key="4">
    <source>
        <dbReference type="ARBA" id="ARBA00022448"/>
    </source>
</evidence>
<evidence type="ECO:0000256" key="2">
    <source>
        <dbReference type="ARBA" id="ARBA00006024"/>
    </source>
</evidence>
<name>A0ABQ9DZJ1_TEGGR</name>
<evidence type="ECO:0000256" key="11">
    <source>
        <dbReference type="ARBA" id="ARBA00022842"/>
    </source>
</evidence>
<dbReference type="SUPFAM" id="SSF81653">
    <property type="entry name" value="Calcium ATPase, transduction domain A"/>
    <property type="match status" value="1"/>
</dbReference>
<dbReference type="Gene3D" id="2.70.150.10">
    <property type="entry name" value="Calcium-transporting ATPase, cytoplasmic transduction domain A"/>
    <property type="match status" value="1"/>
</dbReference>
<dbReference type="Proteomes" id="UP001217089">
    <property type="component" value="Unassembled WGS sequence"/>
</dbReference>
<keyword evidence="8 17" id="KW-0547">Nucleotide-binding</keyword>
<protein>
    <recommendedName>
        <fullName evidence="3">P-type Cu(+) transporter</fullName>
        <ecNumber evidence="3">7.2.2.8</ecNumber>
    </recommendedName>
</protein>
<evidence type="ECO:0000313" key="20">
    <source>
        <dbReference type="EMBL" id="KAJ8298432.1"/>
    </source>
</evidence>
<dbReference type="Pfam" id="PF00702">
    <property type="entry name" value="Hydrolase"/>
    <property type="match status" value="1"/>
</dbReference>
<dbReference type="NCBIfam" id="TIGR01525">
    <property type="entry name" value="ATPase-IB_hvy"/>
    <property type="match status" value="1"/>
</dbReference>
<feature type="transmembrane region" description="Helical" evidence="17">
    <location>
        <begin position="739"/>
        <end position="758"/>
    </location>
</feature>
<dbReference type="Pfam" id="PF00403">
    <property type="entry name" value="HMA"/>
    <property type="match status" value="7"/>
</dbReference>
<dbReference type="SFLD" id="SFLDS00003">
    <property type="entry name" value="Haloacid_Dehalogenase"/>
    <property type="match status" value="1"/>
</dbReference>
<comment type="similarity">
    <text evidence="2 17">Belongs to the cation transport ATPase (P-type) (TC 3.A.3) family. Type IB subfamily.</text>
</comment>
<keyword evidence="7" id="KW-0677">Repeat</keyword>
<feature type="transmembrane region" description="Helical" evidence="17">
    <location>
        <begin position="865"/>
        <end position="885"/>
    </location>
</feature>
<keyword evidence="11" id="KW-0460">Magnesium</keyword>
<evidence type="ECO:0000256" key="1">
    <source>
        <dbReference type="ARBA" id="ARBA00004166"/>
    </source>
</evidence>
<keyword evidence="9" id="KW-0187">Copper transport</keyword>
<feature type="compositionally biased region" description="Basic and acidic residues" evidence="18">
    <location>
        <begin position="1467"/>
        <end position="1476"/>
    </location>
</feature>
<dbReference type="EMBL" id="JARBDR010000923">
    <property type="protein sequence ID" value="KAJ8298432.1"/>
    <property type="molecule type" value="Genomic_DNA"/>
</dbReference>
<keyword evidence="5 17" id="KW-0812">Transmembrane</keyword>
<keyword evidence="10 17" id="KW-0067">ATP-binding</keyword>
<feature type="domain" description="HMA" evidence="19">
    <location>
        <begin position="92"/>
        <end position="158"/>
    </location>
</feature>
<dbReference type="PANTHER" id="PTHR43520:SF8">
    <property type="entry name" value="P-TYPE CU(+) TRANSPORTER"/>
    <property type="match status" value="1"/>
</dbReference>
<dbReference type="SUPFAM" id="SSF55008">
    <property type="entry name" value="HMA, heavy metal-associated domain"/>
    <property type="match status" value="8"/>
</dbReference>
<evidence type="ECO:0000256" key="8">
    <source>
        <dbReference type="ARBA" id="ARBA00022741"/>
    </source>
</evidence>
<keyword evidence="13 17" id="KW-1133">Transmembrane helix</keyword>
<evidence type="ECO:0000256" key="7">
    <source>
        <dbReference type="ARBA" id="ARBA00022737"/>
    </source>
</evidence>
<evidence type="ECO:0000256" key="16">
    <source>
        <dbReference type="ARBA" id="ARBA00023136"/>
    </source>
</evidence>
<feature type="domain" description="HMA" evidence="19">
    <location>
        <begin position="254"/>
        <end position="320"/>
    </location>
</feature>
<dbReference type="Gene3D" id="3.30.70.100">
    <property type="match status" value="8"/>
</dbReference>
<dbReference type="Gene3D" id="3.40.50.1000">
    <property type="entry name" value="HAD superfamily/HAD-like"/>
    <property type="match status" value="1"/>
</dbReference>
<evidence type="ECO:0000259" key="19">
    <source>
        <dbReference type="PROSITE" id="PS50846"/>
    </source>
</evidence>
<keyword evidence="21" id="KW-1185">Reference proteome</keyword>
<keyword evidence="14" id="KW-0186">Copper</keyword>
<feature type="region of interest" description="Disordered" evidence="18">
    <location>
        <begin position="1467"/>
        <end position="1520"/>
    </location>
</feature>
<dbReference type="InterPro" id="IPR018303">
    <property type="entry name" value="ATPase_P-typ_P_site"/>
</dbReference>
<dbReference type="PRINTS" id="PR00119">
    <property type="entry name" value="CATATPASE"/>
</dbReference>
<dbReference type="SUPFAM" id="SSF56784">
    <property type="entry name" value="HAD-like"/>
    <property type="match status" value="1"/>
</dbReference>
<dbReference type="PROSITE" id="PS50846">
    <property type="entry name" value="HMA_2"/>
    <property type="match status" value="7"/>
</dbReference>
<evidence type="ECO:0000256" key="6">
    <source>
        <dbReference type="ARBA" id="ARBA00022723"/>
    </source>
</evidence>
<dbReference type="PROSITE" id="PS01047">
    <property type="entry name" value="HMA_1"/>
    <property type="match status" value="8"/>
</dbReference>
<evidence type="ECO:0000256" key="13">
    <source>
        <dbReference type="ARBA" id="ARBA00022989"/>
    </source>
</evidence>
<dbReference type="SUPFAM" id="SSF81665">
    <property type="entry name" value="Calcium ATPase, transmembrane domain M"/>
    <property type="match status" value="1"/>
</dbReference>
<organism evidence="20 21">
    <name type="scientific">Tegillarca granosa</name>
    <name type="common">Malaysian cockle</name>
    <name type="synonym">Anadara granosa</name>
    <dbReference type="NCBI Taxonomy" id="220873"/>
    <lineage>
        <taxon>Eukaryota</taxon>
        <taxon>Metazoa</taxon>
        <taxon>Spiralia</taxon>
        <taxon>Lophotrochozoa</taxon>
        <taxon>Mollusca</taxon>
        <taxon>Bivalvia</taxon>
        <taxon>Autobranchia</taxon>
        <taxon>Pteriomorphia</taxon>
        <taxon>Arcoida</taxon>
        <taxon>Arcoidea</taxon>
        <taxon>Arcidae</taxon>
        <taxon>Tegillarca</taxon>
    </lineage>
</organism>
<evidence type="ECO:0000256" key="17">
    <source>
        <dbReference type="RuleBase" id="RU362081"/>
    </source>
</evidence>
<dbReference type="SFLD" id="SFLDF00027">
    <property type="entry name" value="p-type_atpase"/>
    <property type="match status" value="1"/>
</dbReference>
<feature type="domain" description="HMA" evidence="19">
    <location>
        <begin position="618"/>
        <end position="684"/>
    </location>
</feature>
<comment type="subcellular location">
    <subcellularLocation>
        <location evidence="1">Golgi apparatus</location>
        <location evidence="1">trans-Golgi network membrane</location>
        <topology evidence="1">Multi-pass membrane protein</topology>
    </subcellularLocation>
    <subcellularLocation>
        <location evidence="17">Membrane</location>
    </subcellularLocation>
</comment>
<dbReference type="InterPro" id="IPR027256">
    <property type="entry name" value="P-typ_ATPase_IB"/>
</dbReference>
<accession>A0ABQ9DZJ1</accession>
<feature type="transmembrane region" description="Helical" evidence="17">
    <location>
        <begin position="1015"/>
        <end position="1039"/>
    </location>
</feature>
<keyword evidence="6 17" id="KW-0479">Metal-binding</keyword>
<gene>
    <name evidence="20" type="ORF">KUTeg_024963</name>
</gene>
<feature type="domain" description="HMA" evidence="19">
    <location>
        <begin position="425"/>
        <end position="491"/>
    </location>
</feature>
<feature type="domain" description="HMA" evidence="19">
    <location>
        <begin position="505"/>
        <end position="571"/>
    </location>
</feature>
<dbReference type="Pfam" id="PF00122">
    <property type="entry name" value="E1-E2_ATPase"/>
    <property type="match status" value="1"/>
</dbReference>
<dbReference type="InterPro" id="IPR059000">
    <property type="entry name" value="ATPase_P-type_domA"/>
</dbReference>
<sequence length="1520" mass="165829">MQTFLFQYYKQSERESESFVSKCTSLRIIEMLYNWYISCSVCDMVFFENSEALIKYSPTETSPPILAEKLEATGYPSKIKDVFPAKGDNYESYTVVHIEGMTCMSCVKNIEGNISKKNGVNSIHVSLEKKQAFVRYDPSIISAQQICDAIDDMGFDAKLESKLPNSLIARVKVEGMTCQSCVKNIESNIANKLGVRDIRVSLEDKEAFIIYDPIQTNPKVLRDEIDDMGFDASIPGVSVDSEFDRIATRESNRSECVISIDGMTCNSCVNNITTNISSKPGINSIKVSLEKKNCVVRFNPLDTNPEKIAEMIDDMGFEAKPIYRERHSSVETEFDVLASRVKTASNQSCVIDIEGMTCNSCVRNIESNISDKPGILNIKVSLEKKNGLVYYNPSVTSPEKIADMIDDMGFDATVAKDQNVATQIAQCTIDIEGMTCNSCVKNIESNICDKTGIISINVSLAYKNAIVQYNSSSTNPEAIAEMIDDMGFDAKVSNDDTHEGKAKVAQIFIAVKGMTCNSCVKTIEGKLSENPAIKSVKVSLANQEAFISYYPNKVTPRMLCDAIEDMGFDASLPENKGKSQSEISEDLSSSKSSSVQIDVGKTAVRFRKSVEIEDDEMEKCFLHVTGMTCASCVATIEKNLMKVEGIKSVLVALMAQKAEVKYDPAYILPSQIANRITGMTCSSCVHLIESSLKKKRGILSASVALATCKGFEADLYSDDDHNSSRYDHRDEIKRWRNSFLWSLVFGVPSMVIMMYFMFAEPPDDHDSMASSNMSDNVTMATKKAHSGHYQVMLFPGLSLDNLLMFILATPVQFIGGRYFYIQAYKAVKHGAANMDVLVVLATTISYVYSVTVVVVAMILKEDISPVTFFETTPMLMVFISLGRWLEHIAKVVPGEKIPVDAKVIEGSSTCDESFITGESMPVVKNVGSSVIGGSINQNGMLLVEATHVGADTTLSQIVKLAPIQQLADKIAGYFVPVVCTLSLATCIGWVIAGYIDIKHIDSEFDENGSVTKNEVIFQKAFQFAITVLSIACPCALGLATPTAVMVGTGVGAVNGILIKGGEPLETTHKIKSIVFDKTGTVTHGVPRVARVAMFVENKVCSFIKLLAIAGTAEASSEHPIASAIVKYANETLKTESLGKVTDFQAVPGCGLKCKVSQVESLLTQIDLEGVNNRKNQIGDLRVKIDKVDIELLGASAPKTYDVLIGNREWMQRNYLVVNDDMDRTMSEHEEKGHTAVLCAIDGVLIAMLAVADTVKSEAHLAIDVLKNMGLNVILLTGDNQKTARAIAKQVGIQKVFAEVLPSHKVKKIKQIQRAGEKVAMVGDGVNDSPALAQADVGIAIGTGTDVAVEAADIVLIKNDLLDVAAAIKLSKMTVRRIRINFVAASVYNLIGIPLAAGFFTPVGLSLKPWMASAAMAMSSVSVVLSSLLIKLFKKPKKEELLTQKYYQRFYAAEDGDDNISVHRGIIDSHNNSREGSKQGSILSRLSGKKKPPSADHASLLKPEGESDSEEENFPLVHNVI</sequence>
<evidence type="ECO:0000256" key="9">
    <source>
        <dbReference type="ARBA" id="ARBA00022796"/>
    </source>
</evidence>
<evidence type="ECO:0000256" key="14">
    <source>
        <dbReference type="ARBA" id="ARBA00023008"/>
    </source>
</evidence>
<dbReference type="InterPro" id="IPR006122">
    <property type="entry name" value="HMA_Cu_ion-bd"/>
</dbReference>
<feature type="transmembrane region" description="Helical" evidence="17">
    <location>
        <begin position="1381"/>
        <end position="1403"/>
    </location>
</feature>
<feature type="domain" description="HMA" evidence="19">
    <location>
        <begin position="347"/>
        <end position="413"/>
    </location>
</feature>
<comment type="caution">
    <text evidence="20">The sequence shown here is derived from an EMBL/GenBank/DDBJ whole genome shotgun (WGS) entry which is preliminary data.</text>
</comment>
<dbReference type="PROSITE" id="PS00154">
    <property type="entry name" value="ATPASE_E1_E2"/>
    <property type="match status" value="1"/>
</dbReference>
<dbReference type="InterPro" id="IPR023214">
    <property type="entry name" value="HAD_sf"/>
</dbReference>
<keyword evidence="12" id="KW-1278">Translocase</keyword>
<dbReference type="InterPro" id="IPR023299">
    <property type="entry name" value="ATPase_P-typ_cyto_dom_N"/>
</dbReference>
<evidence type="ECO:0000256" key="15">
    <source>
        <dbReference type="ARBA" id="ARBA00023065"/>
    </source>
</evidence>
<feature type="domain" description="HMA" evidence="19">
    <location>
        <begin position="167"/>
        <end position="233"/>
    </location>
</feature>
<dbReference type="InterPro" id="IPR023298">
    <property type="entry name" value="ATPase_P-typ_TM_dom_sf"/>
</dbReference>
<evidence type="ECO:0000313" key="21">
    <source>
        <dbReference type="Proteomes" id="UP001217089"/>
    </source>
</evidence>
<reference evidence="20 21" key="1">
    <citation type="submission" date="2022-12" db="EMBL/GenBank/DDBJ databases">
        <title>Chromosome-level genome of Tegillarca granosa.</title>
        <authorList>
            <person name="Kim J."/>
        </authorList>
    </citation>
    <scope>NUCLEOTIDE SEQUENCE [LARGE SCALE GENOMIC DNA]</scope>
    <source>
        <strain evidence="20">Teg-2019</strain>
        <tissue evidence="20">Adductor muscle</tissue>
    </source>
</reference>
<dbReference type="InterPro" id="IPR008250">
    <property type="entry name" value="ATPase_P-typ_transduc_dom_A_sf"/>
</dbReference>
<feature type="transmembrane region" description="Helical" evidence="17">
    <location>
        <begin position="1409"/>
        <end position="1429"/>
    </location>
</feature>
<dbReference type="CDD" id="cd02094">
    <property type="entry name" value="P-type_ATPase_Cu-like"/>
    <property type="match status" value="1"/>
</dbReference>
<dbReference type="PRINTS" id="PR00942">
    <property type="entry name" value="CUATPASEI"/>
</dbReference>
<dbReference type="InterPro" id="IPR017969">
    <property type="entry name" value="Heavy-metal-associated_CS"/>
</dbReference>
<evidence type="ECO:0000256" key="12">
    <source>
        <dbReference type="ARBA" id="ARBA00022967"/>
    </source>
</evidence>
<dbReference type="EC" id="7.2.2.8" evidence="3"/>
<dbReference type="SFLD" id="SFLDG00002">
    <property type="entry name" value="C1.7:_P-type_atpase_like"/>
    <property type="match status" value="1"/>
</dbReference>
<evidence type="ECO:0000256" key="5">
    <source>
        <dbReference type="ARBA" id="ARBA00022692"/>
    </source>
</evidence>
<proteinExistence type="inferred from homology"/>
<feature type="transmembrane region" description="Helical" evidence="17">
    <location>
        <begin position="832"/>
        <end position="859"/>
    </location>
</feature>
<evidence type="ECO:0000256" key="3">
    <source>
        <dbReference type="ARBA" id="ARBA00012517"/>
    </source>
</evidence>
<dbReference type="InterPro" id="IPR001757">
    <property type="entry name" value="P_typ_ATPase"/>
</dbReference>
<dbReference type="InterPro" id="IPR006121">
    <property type="entry name" value="HMA_dom"/>
</dbReference>
<dbReference type="NCBIfam" id="TIGR01494">
    <property type="entry name" value="ATPase_P-type"/>
    <property type="match status" value="1"/>
</dbReference>
<dbReference type="PANTHER" id="PTHR43520">
    <property type="entry name" value="ATP7, ISOFORM B"/>
    <property type="match status" value="1"/>
</dbReference>
<keyword evidence="4" id="KW-0813">Transport</keyword>